<dbReference type="InterPro" id="IPR053007">
    <property type="entry name" value="CYP450_monoxygenase_sec-met"/>
</dbReference>
<keyword evidence="6" id="KW-0503">Monooxygenase</keyword>
<dbReference type="GO" id="GO:0004497">
    <property type="term" value="F:monooxygenase activity"/>
    <property type="evidence" value="ECO:0007669"/>
    <property type="project" value="UniProtKB-KW"/>
</dbReference>
<dbReference type="GO" id="GO:0005506">
    <property type="term" value="F:iron ion binding"/>
    <property type="evidence" value="ECO:0007669"/>
    <property type="project" value="InterPro"/>
</dbReference>
<feature type="binding site" description="axial binding residue" evidence="5">
    <location>
        <position position="431"/>
    </location>
    <ligand>
        <name>heme</name>
        <dbReference type="ChEBI" id="CHEBI:30413"/>
    </ligand>
    <ligandPart>
        <name>Fe</name>
        <dbReference type="ChEBI" id="CHEBI:18248"/>
    </ligandPart>
</feature>
<dbReference type="SUPFAM" id="SSF48264">
    <property type="entry name" value="Cytochrome P450"/>
    <property type="match status" value="1"/>
</dbReference>
<evidence type="ECO:0008006" key="10">
    <source>
        <dbReference type="Google" id="ProtNLM"/>
    </source>
</evidence>
<keyword evidence="7" id="KW-0812">Transmembrane</keyword>
<evidence type="ECO:0000256" key="4">
    <source>
        <dbReference type="ARBA" id="ARBA00023004"/>
    </source>
</evidence>
<dbReference type="PROSITE" id="PS00086">
    <property type="entry name" value="CYTOCHROME_P450"/>
    <property type="match status" value="1"/>
</dbReference>
<comment type="caution">
    <text evidence="8">The sequence shown here is derived from an EMBL/GenBank/DDBJ whole genome shotgun (WGS) entry which is preliminary data.</text>
</comment>
<dbReference type="GO" id="GO:0016705">
    <property type="term" value="F:oxidoreductase activity, acting on paired donors, with incorporation or reduction of molecular oxygen"/>
    <property type="evidence" value="ECO:0007669"/>
    <property type="project" value="InterPro"/>
</dbReference>
<comment type="cofactor">
    <cofactor evidence="1 5">
        <name>heme</name>
        <dbReference type="ChEBI" id="CHEBI:30413"/>
    </cofactor>
</comment>
<dbReference type="PRINTS" id="PR00465">
    <property type="entry name" value="EP450IV"/>
</dbReference>
<dbReference type="Pfam" id="PF00067">
    <property type="entry name" value="p450"/>
    <property type="match status" value="1"/>
</dbReference>
<dbReference type="PANTHER" id="PTHR47582">
    <property type="entry name" value="P450, PUTATIVE (EUROFUNG)-RELATED"/>
    <property type="match status" value="1"/>
</dbReference>
<sequence>MGVPVSPSYLAAFGLFAVLGVYLSNVLRFKVDPREPPVIYPKIPLIGHFIGMLTHGSTDMYGYPIFTLPMGLNGRTYIVASPEMVSAMQRAPSTLNLDVIISELTPRLIDMSAHSGAVLRDYTSEDGLYKQSHKILTQQALTNGSEIQLGYLAEFVNSIENGSKVELFHFASKLICLASNRTFFGPQNPYDKHPELLDRFWEWESGVIPMLVGIFPRIIARKAYKGLLACAEKFAEYHEAGGIEDAHYFIKQRNELHLQHGITDRIERGKLDTGLGIAVNVNASLSTFWLLSNVYSRPTLLARLRDEIQENGLTDAETLSFERLRENCPLLYSVYRETLRCYAPMGSPRFVEADTIIANQYLVRKGSVVQPAPAALHQDKDVWGPDAEEFNPNRFLQSANGTKTNHDGTFEDKSSVPGAAFRSFGGGRHMCPGRNFAAAEILSLSAAMIIGFDMEVADNTAWNPPPDRKRMPISVMKPLEKLMVTMHRRLGYENIQWRLQL</sequence>
<dbReference type="OrthoDB" id="3366823at2759"/>
<evidence type="ECO:0000256" key="6">
    <source>
        <dbReference type="RuleBase" id="RU000461"/>
    </source>
</evidence>
<dbReference type="GO" id="GO:0020037">
    <property type="term" value="F:heme binding"/>
    <property type="evidence" value="ECO:0007669"/>
    <property type="project" value="InterPro"/>
</dbReference>
<keyword evidence="5 6" id="KW-0349">Heme</keyword>
<dbReference type="EMBL" id="JAPEVA010000079">
    <property type="protein sequence ID" value="KAJ4401055.1"/>
    <property type="molecule type" value="Genomic_DNA"/>
</dbReference>
<organism evidence="8 9">
    <name type="scientific">Didymella pomorum</name>
    <dbReference type="NCBI Taxonomy" id="749634"/>
    <lineage>
        <taxon>Eukaryota</taxon>
        <taxon>Fungi</taxon>
        <taxon>Dikarya</taxon>
        <taxon>Ascomycota</taxon>
        <taxon>Pezizomycotina</taxon>
        <taxon>Dothideomycetes</taxon>
        <taxon>Pleosporomycetidae</taxon>
        <taxon>Pleosporales</taxon>
        <taxon>Pleosporineae</taxon>
        <taxon>Didymellaceae</taxon>
        <taxon>Didymella</taxon>
    </lineage>
</organism>
<dbReference type="CDD" id="cd11040">
    <property type="entry name" value="CYP7_CYP8-like"/>
    <property type="match status" value="1"/>
</dbReference>
<dbReference type="Gene3D" id="1.10.630.10">
    <property type="entry name" value="Cytochrome P450"/>
    <property type="match status" value="1"/>
</dbReference>
<keyword evidence="9" id="KW-1185">Reference proteome</keyword>
<proteinExistence type="inferred from homology"/>
<dbReference type="InterPro" id="IPR001128">
    <property type="entry name" value="Cyt_P450"/>
</dbReference>
<name>A0A9W8Z9Y7_9PLEO</name>
<accession>A0A9W8Z9Y7</accession>
<protein>
    <recommendedName>
        <fullName evidence="10">Cytochrome P450</fullName>
    </recommendedName>
</protein>
<keyword evidence="7" id="KW-0472">Membrane</keyword>
<gene>
    <name evidence="8" type="ORF">N0V91_008196</name>
</gene>
<dbReference type="Proteomes" id="UP001140510">
    <property type="component" value="Unassembled WGS sequence"/>
</dbReference>
<reference evidence="8" key="1">
    <citation type="submission" date="2022-10" db="EMBL/GenBank/DDBJ databases">
        <title>Tapping the CABI collections for fungal endophytes: first genome assemblies for Collariella, Neodidymelliopsis, Ascochyta clinopodiicola, Didymella pomorum, Didymosphaeria variabile, Neocosmospora piperis and Neocucurbitaria cava.</title>
        <authorList>
            <person name="Hill R."/>
        </authorList>
    </citation>
    <scope>NUCLEOTIDE SEQUENCE</scope>
    <source>
        <strain evidence="8">IMI 355091</strain>
    </source>
</reference>
<dbReference type="InterPro" id="IPR036396">
    <property type="entry name" value="Cyt_P450_sf"/>
</dbReference>
<evidence type="ECO:0000256" key="2">
    <source>
        <dbReference type="ARBA" id="ARBA00010617"/>
    </source>
</evidence>
<evidence type="ECO:0000313" key="8">
    <source>
        <dbReference type="EMBL" id="KAJ4401055.1"/>
    </source>
</evidence>
<keyword evidence="6" id="KW-0560">Oxidoreductase</keyword>
<dbReference type="InterPro" id="IPR002403">
    <property type="entry name" value="Cyt_P450_E_grp-IV"/>
</dbReference>
<keyword evidence="4 5" id="KW-0408">Iron</keyword>
<keyword evidence="7" id="KW-1133">Transmembrane helix</keyword>
<evidence type="ECO:0000256" key="3">
    <source>
        <dbReference type="ARBA" id="ARBA00022723"/>
    </source>
</evidence>
<feature type="transmembrane region" description="Helical" evidence="7">
    <location>
        <begin position="6"/>
        <end position="24"/>
    </location>
</feature>
<evidence type="ECO:0000313" key="9">
    <source>
        <dbReference type="Proteomes" id="UP001140510"/>
    </source>
</evidence>
<comment type="similarity">
    <text evidence="2 6">Belongs to the cytochrome P450 family.</text>
</comment>
<evidence type="ECO:0000256" key="1">
    <source>
        <dbReference type="ARBA" id="ARBA00001971"/>
    </source>
</evidence>
<dbReference type="PANTHER" id="PTHR47582:SF1">
    <property type="entry name" value="P450, PUTATIVE (EUROFUNG)-RELATED"/>
    <property type="match status" value="1"/>
</dbReference>
<evidence type="ECO:0000256" key="7">
    <source>
        <dbReference type="SAM" id="Phobius"/>
    </source>
</evidence>
<evidence type="ECO:0000256" key="5">
    <source>
        <dbReference type="PIRSR" id="PIRSR602403-1"/>
    </source>
</evidence>
<dbReference type="InterPro" id="IPR017972">
    <property type="entry name" value="Cyt_P450_CS"/>
</dbReference>
<dbReference type="AlphaFoldDB" id="A0A9W8Z9Y7"/>
<keyword evidence="3 5" id="KW-0479">Metal-binding</keyword>